<dbReference type="OrthoDB" id="16120at2759"/>
<dbReference type="GO" id="GO:0005634">
    <property type="term" value="C:nucleus"/>
    <property type="evidence" value="ECO:0007669"/>
    <property type="project" value="TreeGrafter"/>
</dbReference>
<evidence type="ECO:0000256" key="3">
    <source>
        <dbReference type="ARBA" id="ARBA00022490"/>
    </source>
</evidence>
<accession>A0A9P6QLD2</accession>
<comment type="function">
    <text evidence="6">PPIases accelerate the folding of proteins. It catalyzes the cis-trans isomerization of proline imidic peptide bonds in oligopeptides.</text>
</comment>
<dbReference type="PANTHER" id="PTHR10012">
    <property type="entry name" value="SERINE/THREONINE-PROTEIN PHOSPHATASE 2A REGULATORY SUBUNIT B"/>
    <property type="match status" value="1"/>
</dbReference>
<dbReference type="FunFam" id="1.20.120.1150:FF:000002">
    <property type="entry name" value="Serine/threonine-protein phosphatase 2A activator"/>
    <property type="match status" value="1"/>
</dbReference>
<dbReference type="InterPro" id="IPR037218">
    <property type="entry name" value="PTPA_sf"/>
</dbReference>
<dbReference type="GO" id="GO:0005737">
    <property type="term" value="C:cytoplasm"/>
    <property type="evidence" value="ECO:0007669"/>
    <property type="project" value="UniProtKB-SubCell"/>
</dbReference>
<feature type="compositionally biased region" description="Polar residues" evidence="7">
    <location>
        <begin position="161"/>
        <end position="170"/>
    </location>
</feature>
<keyword evidence="9" id="KW-1185">Reference proteome</keyword>
<comment type="subcellular location">
    <subcellularLocation>
        <location evidence="2 6">Cytoplasm</location>
    </subcellularLocation>
</comment>
<dbReference type="GO" id="GO:0003755">
    <property type="term" value="F:peptidyl-prolyl cis-trans isomerase activity"/>
    <property type="evidence" value="ECO:0007669"/>
    <property type="project" value="UniProtKB-KW"/>
</dbReference>
<dbReference type="SUPFAM" id="SSF140984">
    <property type="entry name" value="PTPA-like"/>
    <property type="match status" value="1"/>
</dbReference>
<dbReference type="AlphaFoldDB" id="A0A9P6QLD2"/>
<dbReference type="Gene3D" id="1.20.120.1150">
    <property type="match status" value="1"/>
</dbReference>
<reference evidence="8" key="1">
    <citation type="journal article" date="2020" name="Fungal Divers.">
        <title>Resolving the Mortierellaceae phylogeny through synthesis of multi-gene phylogenetics and phylogenomics.</title>
        <authorList>
            <person name="Vandepol N."/>
            <person name="Liber J."/>
            <person name="Desiro A."/>
            <person name="Na H."/>
            <person name="Kennedy M."/>
            <person name="Barry K."/>
            <person name="Grigoriev I.V."/>
            <person name="Miller A.N."/>
            <person name="O'Donnell K."/>
            <person name="Stajich J.E."/>
            <person name="Bonito G."/>
        </authorList>
    </citation>
    <scope>NUCLEOTIDE SEQUENCE</scope>
    <source>
        <strain evidence="8">BC1065</strain>
    </source>
</reference>
<dbReference type="GO" id="GO:0000159">
    <property type="term" value="C:protein phosphatase type 2A complex"/>
    <property type="evidence" value="ECO:0007669"/>
    <property type="project" value="TreeGrafter"/>
</dbReference>
<dbReference type="CDD" id="cd04087">
    <property type="entry name" value="PTPA"/>
    <property type="match status" value="1"/>
</dbReference>
<dbReference type="InterPro" id="IPR043170">
    <property type="entry name" value="PTPA_C_lid"/>
</dbReference>
<comment type="similarity">
    <text evidence="6">Belongs to the PTPA-type PPIase family.</text>
</comment>
<dbReference type="EMBL" id="JAAAJB010000011">
    <property type="protein sequence ID" value="KAG0270123.1"/>
    <property type="molecule type" value="Genomic_DNA"/>
</dbReference>
<keyword evidence="5 6" id="KW-0413">Isomerase</keyword>
<evidence type="ECO:0000256" key="7">
    <source>
        <dbReference type="SAM" id="MobiDB-lite"/>
    </source>
</evidence>
<keyword evidence="4 6" id="KW-0697">Rotamase</keyword>
<evidence type="ECO:0000256" key="4">
    <source>
        <dbReference type="ARBA" id="ARBA00023110"/>
    </source>
</evidence>
<protein>
    <recommendedName>
        <fullName evidence="6">Serine/threonine-protein phosphatase 2A activator</fullName>
        <ecNumber evidence="6">5.2.1.8</ecNumber>
    </recommendedName>
    <alternativeName>
        <fullName evidence="6">Phosphotyrosyl phosphatase activator</fullName>
    </alternativeName>
</protein>
<evidence type="ECO:0000256" key="1">
    <source>
        <dbReference type="ARBA" id="ARBA00000971"/>
    </source>
</evidence>
<evidence type="ECO:0000256" key="6">
    <source>
        <dbReference type="RuleBase" id="RU361210"/>
    </source>
</evidence>
<feature type="compositionally biased region" description="Low complexity" evidence="7">
    <location>
        <begin position="127"/>
        <end position="141"/>
    </location>
</feature>
<dbReference type="EC" id="5.2.1.8" evidence="6"/>
<keyword evidence="3 6" id="KW-0963">Cytoplasm</keyword>
<feature type="compositionally biased region" description="Polar residues" evidence="7">
    <location>
        <begin position="142"/>
        <end position="151"/>
    </location>
</feature>
<evidence type="ECO:0000256" key="2">
    <source>
        <dbReference type="ARBA" id="ARBA00004496"/>
    </source>
</evidence>
<evidence type="ECO:0000256" key="5">
    <source>
        <dbReference type="ARBA" id="ARBA00023235"/>
    </source>
</evidence>
<dbReference type="PANTHER" id="PTHR10012:SF5">
    <property type="entry name" value="SERINE_THREONINE-PROTEIN PHOSPHATASE 2A ACTIVATOR 2"/>
    <property type="match status" value="1"/>
</dbReference>
<evidence type="ECO:0000313" key="9">
    <source>
        <dbReference type="Proteomes" id="UP000807716"/>
    </source>
</evidence>
<proteinExistence type="inferred from homology"/>
<dbReference type="Pfam" id="PF03095">
    <property type="entry name" value="PTPA"/>
    <property type="match status" value="1"/>
</dbReference>
<comment type="caution">
    <text evidence="8">The sequence shown here is derived from an EMBL/GenBank/DDBJ whole genome shotgun (WGS) entry which is preliminary data.</text>
</comment>
<dbReference type="GO" id="GO:0008160">
    <property type="term" value="F:protein tyrosine phosphatase activator activity"/>
    <property type="evidence" value="ECO:0007669"/>
    <property type="project" value="TreeGrafter"/>
</dbReference>
<name>A0A9P6QLD2_9FUNG</name>
<comment type="catalytic activity">
    <reaction evidence="1 6">
        <text>[protein]-peptidylproline (omega=180) = [protein]-peptidylproline (omega=0)</text>
        <dbReference type="Rhea" id="RHEA:16237"/>
        <dbReference type="Rhea" id="RHEA-COMP:10747"/>
        <dbReference type="Rhea" id="RHEA-COMP:10748"/>
        <dbReference type="ChEBI" id="CHEBI:83833"/>
        <dbReference type="ChEBI" id="CHEBI:83834"/>
        <dbReference type="EC" id="5.2.1.8"/>
    </reaction>
</comment>
<dbReference type="Proteomes" id="UP000807716">
    <property type="component" value="Unassembled WGS sequence"/>
</dbReference>
<organism evidence="8 9">
    <name type="scientific">Actinomortierella ambigua</name>
    <dbReference type="NCBI Taxonomy" id="1343610"/>
    <lineage>
        <taxon>Eukaryota</taxon>
        <taxon>Fungi</taxon>
        <taxon>Fungi incertae sedis</taxon>
        <taxon>Mucoromycota</taxon>
        <taxon>Mortierellomycotina</taxon>
        <taxon>Mortierellomycetes</taxon>
        <taxon>Mortierellales</taxon>
        <taxon>Mortierellaceae</taxon>
        <taxon>Actinomortierella</taxon>
    </lineage>
</organism>
<feature type="region of interest" description="Disordered" evidence="7">
    <location>
        <begin position="114"/>
        <end position="190"/>
    </location>
</feature>
<dbReference type="GO" id="GO:0007052">
    <property type="term" value="P:mitotic spindle organization"/>
    <property type="evidence" value="ECO:0007669"/>
    <property type="project" value="TreeGrafter"/>
</dbReference>
<dbReference type="InterPro" id="IPR004327">
    <property type="entry name" value="Phstyr_phstse_ac"/>
</dbReference>
<evidence type="ECO:0000313" key="8">
    <source>
        <dbReference type="EMBL" id="KAG0270123.1"/>
    </source>
</evidence>
<sequence length="551" mass="61620">MEDSHNQPIDIDINNSDKDRAILNTYLTVSSHPEYQRTASHPAVPRVLEWADTLPQDQVPSADDIRRLKESKQNDSTLLNTLPCATATPGHRDVYTTSVERLGQDLDAIRRALTPVSSVRGEPPSPTLTATATIATTTSATDQGDNMSTLSDADDEGDQEPTATVAATSKQGEETRQQNNTQEAPEERPKFVYTVPKREILTKEDLERFHASDAYKKIFDFLDELNEAVVGVTTTADCHVSEVTQKMLQVLDEVAQVAKDYPPESGHESRFGNPAFRKFYDQIGLNASHWMVDVLGVHKEAGPELVGYFTQCWGNRKRIDYGTGHEANFLAFLYCMKELEMIKPQDYRATVLKVFVKYIEVMRTLQFSYWLEPAGSHGVWGLDDYHFLPFLFGAAQLRGHKYIRPKSIHDEDVVSEFAKDYMYLSCIQFINSVKTASLRWHSPMLDDISAVKTWDKVNSGMIKMYKAEVFGKLPIMQHFLFGGIIQFQGSQPADLADDEETGADGHQHVHAFGQEFPTCCGMKIPSAIAAAKASEGAAGNRALPSRRIPFD</sequence>
<gene>
    <name evidence="8" type="primary">RRD2</name>
    <name evidence="8" type="ORF">DFQ27_000424</name>
</gene>